<protein>
    <recommendedName>
        <fullName evidence="6">GPI anchored protein</fullName>
    </recommendedName>
</protein>
<keyword evidence="2" id="KW-1133">Transmembrane helix</keyword>
<evidence type="ECO:0000256" key="1">
    <source>
        <dbReference type="SAM" id="MobiDB-lite"/>
    </source>
</evidence>
<feature type="region of interest" description="Disordered" evidence="1">
    <location>
        <begin position="272"/>
        <end position="322"/>
    </location>
</feature>
<feature type="signal peptide" evidence="3">
    <location>
        <begin position="1"/>
        <end position="18"/>
    </location>
</feature>
<evidence type="ECO:0000256" key="3">
    <source>
        <dbReference type="SAM" id="SignalP"/>
    </source>
</evidence>
<dbReference type="Proteomes" id="UP001610335">
    <property type="component" value="Unassembled WGS sequence"/>
</dbReference>
<accession>A0ABR4HUZ1</accession>
<gene>
    <name evidence="4" type="ORF">BDW59DRAFT_122798</name>
</gene>
<sequence length="347" mass="36837">MRLYSYLFVFAAMPVSLADQVGYFDSNSCADPSGFVSCYEDTDEWYADCINNNCEGLNSDCYDACECVRQGAYTRCAAGSCWNMVYSCEYQVQGSDNINSCRNPDLDQVPFWPAPDNADGRCSCSVGKVTTAQVLTNEVIAQCGDSADPFSQSPEEIESYGMACLCCGLSGLLSSLDAFCPRLDPAELEMDGLEQFLIDSLPSVEWAQCDQYMTGYDCAADFGYPSNIQTYYGPGEIPEGGTETLRNIGALTSPVSATVTFTGGGYTSAVTATSTDGAVPTGSDDSDDSSESSESSDTDSDNTQTDSDNEQTTGAGDTPGDMAVHQMAISPILLASVAAILGVVYIL</sequence>
<keyword evidence="5" id="KW-1185">Reference proteome</keyword>
<keyword evidence="3" id="KW-0732">Signal</keyword>
<name>A0ABR4HUZ1_9EURO</name>
<organism evidence="4 5">
    <name type="scientific">Aspergillus cavernicola</name>
    <dbReference type="NCBI Taxonomy" id="176166"/>
    <lineage>
        <taxon>Eukaryota</taxon>
        <taxon>Fungi</taxon>
        <taxon>Dikarya</taxon>
        <taxon>Ascomycota</taxon>
        <taxon>Pezizomycotina</taxon>
        <taxon>Eurotiomycetes</taxon>
        <taxon>Eurotiomycetidae</taxon>
        <taxon>Eurotiales</taxon>
        <taxon>Aspergillaceae</taxon>
        <taxon>Aspergillus</taxon>
        <taxon>Aspergillus subgen. Nidulantes</taxon>
    </lineage>
</organism>
<feature type="compositionally biased region" description="Acidic residues" evidence="1">
    <location>
        <begin position="284"/>
        <end position="300"/>
    </location>
</feature>
<comment type="caution">
    <text evidence="4">The sequence shown here is derived from an EMBL/GenBank/DDBJ whole genome shotgun (WGS) entry which is preliminary data.</text>
</comment>
<evidence type="ECO:0000256" key="2">
    <source>
        <dbReference type="SAM" id="Phobius"/>
    </source>
</evidence>
<keyword evidence="2" id="KW-0472">Membrane</keyword>
<feature type="transmembrane region" description="Helical" evidence="2">
    <location>
        <begin position="327"/>
        <end position="346"/>
    </location>
</feature>
<feature type="chain" id="PRO_5046460792" description="GPI anchored protein" evidence="3">
    <location>
        <begin position="19"/>
        <end position="347"/>
    </location>
</feature>
<proteinExistence type="predicted"/>
<evidence type="ECO:0008006" key="6">
    <source>
        <dbReference type="Google" id="ProtNLM"/>
    </source>
</evidence>
<keyword evidence="2" id="KW-0812">Transmembrane</keyword>
<dbReference type="EMBL" id="JBFXLS010000078">
    <property type="protein sequence ID" value="KAL2819305.1"/>
    <property type="molecule type" value="Genomic_DNA"/>
</dbReference>
<evidence type="ECO:0000313" key="4">
    <source>
        <dbReference type="EMBL" id="KAL2819305.1"/>
    </source>
</evidence>
<evidence type="ECO:0000313" key="5">
    <source>
        <dbReference type="Proteomes" id="UP001610335"/>
    </source>
</evidence>
<reference evidence="4 5" key="1">
    <citation type="submission" date="2024-07" db="EMBL/GenBank/DDBJ databases">
        <title>Section-level genome sequencing and comparative genomics of Aspergillus sections Usti and Cavernicolus.</title>
        <authorList>
            <consortium name="Lawrence Berkeley National Laboratory"/>
            <person name="Nybo J.L."/>
            <person name="Vesth T.C."/>
            <person name="Theobald S."/>
            <person name="Frisvad J.C."/>
            <person name="Larsen T.O."/>
            <person name="Kjaerboelling I."/>
            <person name="Rothschild-Mancinelli K."/>
            <person name="Lyhne E.K."/>
            <person name="Kogle M.E."/>
            <person name="Barry K."/>
            <person name="Clum A."/>
            <person name="Na H."/>
            <person name="Ledsgaard L."/>
            <person name="Lin J."/>
            <person name="Lipzen A."/>
            <person name="Kuo A."/>
            <person name="Riley R."/>
            <person name="Mondo S."/>
            <person name="LaButti K."/>
            <person name="Haridas S."/>
            <person name="Pangalinan J."/>
            <person name="Salamov A.A."/>
            <person name="Simmons B.A."/>
            <person name="Magnuson J.K."/>
            <person name="Chen J."/>
            <person name="Drula E."/>
            <person name="Henrissat B."/>
            <person name="Wiebenga A."/>
            <person name="Lubbers R.J."/>
            <person name="Gomes A.C."/>
            <person name="Makela M.R."/>
            <person name="Stajich J."/>
            <person name="Grigoriev I.V."/>
            <person name="Mortensen U.H."/>
            <person name="De vries R.P."/>
            <person name="Baker S.E."/>
            <person name="Andersen M.R."/>
        </authorList>
    </citation>
    <scope>NUCLEOTIDE SEQUENCE [LARGE SCALE GENOMIC DNA]</scope>
    <source>
        <strain evidence="4 5">CBS 600.67</strain>
    </source>
</reference>